<dbReference type="GO" id="GO:0005634">
    <property type="term" value="C:nucleus"/>
    <property type="evidence" value="ECO:0007669"/>
    <property type="project" value="UniProtKB-SubCell"/>
</dbReference>
<evidence type="ECO:0000256" key="2">
    <source>
        <dbReference type="ARBA" id="ARBA00004173"/>
    </source>
</evidence>
<dbReference type="Pfam" id="PF03061">
    <property type="entry name" value="4HBT"/>
    <property type="match status" value="1"/>
</dbReference>
<comment type="caution">
    <text evidence="20">The sequence shown here is derived from an EMBL/GenBank/DDBJ whole genome shotgun (WGS) entry which is preliminary data.</text>
</comment>
<evidence type="ECO:0000313" key="21">
    <source>
        <dbReference type="Proteomes" id="UP001210211"/>
    </source>
</evidence>
<dbReference type="GO" id="GO:0005739">
    <property type="term" value="C:mitochondrion"/>
    <property type="evidence" value="ECO:0007669"/>
    <property type="project" value="UniProtKB-SubCell"/>
</dbReference>
<comment type="similarity">
    <text evidence="5">Belongs to the thioesterase PaaI family.</text>
</comment>
<accession>A0AAD5W8I8</accession>
<keyword evidence="21" id="KW-1185">Reference proteome</keyword>
<comment type="function">
    <text evidence="14">Catalyzes the hydrolysis of acyl-CoAs into free fatty acids and coenzyme A (CoASH), regulating their respective intracellular levels. Has acyl-CoA thioesterase activity towards medium (C12) and long-chain (C18) fatty acyl-CoA substrates. Can also hydrolyze 3-hydroxyphenylacetyl-CoA and 3,4-dihydroxyphenylacetyl-CoA (in vitro). May play a role in controlling adaptive thermogenesis.</text>
</comment>
<comment type="subunit">
    <text evidence="15">Homotetramer. Interacts with PCTP.</text>
</comment>
<keyword evidence="9" id="KW-0443">Lipid metabolism</keyword>
<evidence type="ECO:0000256" key="4">
    <source>
        <dbReference type="ARBA" id="ARBA00004514"/>
    </source>
</evidence>
<keyword evidence="11" id="KW-0206">Cytoskeleton</keyword>
<evidence type="ECO:0000256" key="1">
    <source>
        <dbReference type="ARBA" id="ARBA00004123"/>
    </source>
</evidence>
<dbReference type="CDD" id="cd03443">
    <property type="entry name" value="PaaI_thioesterase"/>
    <property type="match status" value="1"/>
</dbReference>
<evidence type="ECO:0000259" key="19">
    <source>
        <dbReference type="Pfam" id="PF03061"/>
    </source>
</evidence>
<comment type="subcellular location">
    <subcellularLocation>
        <location evidence="3">Cytoplasm</location>
        <location evidence="3">Cytoskeleton</location>
        <location evidence="3">Spindle</location>
    </subcellularLocation>
    <subcellularLocation>
        <location evidence="4">Cytoplasm</location>
        <location evidence="4">Cytosol</location>
    </subcellularLocation>
    <subcellularLocation>
        <location evidence="2">Mitochondrion</location>
    </subcellularLocation>
    <subcellularLocation>
        <location evidence="1">Nucleus</location>
    </subcellularLocation>
</comment>
<comment type="catalytic activity">
    <reaction evidence="13">
        <text>a fatty acyl-CoA + H2O = a fatty acid + CoA + H(+)</text>
        <dbReference type="Rhea" id="RHEA:16781"/>
        <dbReference type="ChEBI" id="CHEBI:15377"/>
        <dbReference type="ChEBI" id="CHEBI:15378"/>
        <dbReference type="ChEBI" id="CHEBI:28868"/>
        <dbReference type="ChEBI" id="CHEBI:57287"/>
        <dbReference type="ChEBI" id="CHEBI:77636"/>
    </reaction>
    <physiologicalReaction direction="left-to-right" evidence="13">
        <dbReference type="Rhea" id="RHEA:16782"/>
    </physiologicalReaction>
</comment>
<protein>
    <recommendedName>
        <fullName evidence="16">Acyl-coenzyme A thioesterase 13</fullName>
    </recommendedName>
    <alternativeName>
        <fullName evidence="17">Hotdog-fold thioesterase superfamily member 2</fullName>
    </alternativeName>
    <alternativeName>
        <fullName evidence="18">Thioesterase superfamily member 2</fullName>
    </alternativeName>
</protein>
<proteinExistence type="inferred from homology"/>
<evidence type="ECO:0000256" key="13">
    <source>
        <dbReference type="ARBA" id="ARBA00052976"/>
    </source>
</evidence>
<dbReference type="FunFam" id="3.10.129.10:FF:000021">
    <property type="entry name" value="Acyl-coenzyme A thioesterase 13"/>
    <property type="match status" value="1"/>
</dbReference>
<dbReference type="InterPro" id="IPR006683">
    <property type="entry name" value="Thioestr_dom"/>
</dbReference>
<name>A0AAD5W8I8_9POAL</name>
<evidence type="ECO:0000256" key="9">
    <source>
        <dbReference type="ARBA" id="ARBA00023098"/>
    </source>
</evidence>
<dbReference type="AlphaFoldDB" id="A0AAD5W8I8"/>
<dbReference type="GO" id="GO:0047617">
    <property type="term" value="F:fatty acyl-CoA hydrolase activity"/>
    <property type="evidence" value="ECO:0007669"/>
    <property type="project" value="InterPro"/>
</dbReference>
<evidence type="ECO:0000256" key="12">
    <source>
        <dbReference type="ARBA" id="ARBA00023242"/>
    </source>
</evidence>
<keyword evidence="6" id="KW-0963">Cytoplasm</keyword>
<evidence type="ECO:0000256" key="7">
    <source>
        <dbReference type="ARBA" id="ARBA00022801"/>
    </source>
</evidence>
<evidence type="ECO:0000256" key="5">
    <source>
        <dbReference type="ARBA" id="ARBA00008324"/>
    </source>
</evidence>
<evidence type="ECO:0000256" key="14">
    <source>
        <dbReference type="ARBA" id="ARBA00058205"/>
    </source>
</evidence>
<evidence type="ECO:0000313" key="20">
    <source>
        <dbReference type="EMBL" id="KAJ3684032.1"/>
    </source>
</evidence>
<organism evidence="20 21">
    <name type="scientific">Rhynchospora tenuis</name>
    <dbReference type="NCBI Taxonomy" id="198213"/>
    <lineage>
        <taxon>Eukaryota</taxon>
        <taxon>Viridiplantae</taxon>
        <taxon>Streptophyta</taxon>
        <taxon>Embryophyta</taxon>
        <taxon>Tracheophyta</taxon>
        <taxon>Spermatophyta</taxon>
        <taxon>Magnoliopsida</taxon>
        <taxon>Liliopsida</taxon>
        <taxon>Poales</taxon>
        <taxon>Cyperaceae</taxon>
        <taxon>Cyperoideae</taxon>
        <taxon>Rhynchosporeae</taxon>
        <taxon>Rhynchospora</taxon>
    </lineage>
</organism>
<evidence type="ECO:0000256" key="6">
    <source>
        <dbReference type="ARBA" id="ARBA00022490"/>
    </source>
</evidence>
<keyword evidence="8" id="KW-0007">Acetylation</keyword>
<keyword evidence="12" id="KW-0539">Nucleus</keyword>
<dbReference type="GO" id="GO:0005829">
    <property type="term" value="C:cytosol"/>
    <property type="evidence" value="ECO:0007669"/>
    <property type="project" value="UniProtKB-SubCell"/>
</dbReference>
<dbReference type="InterPro" id="IPR039298">
    <property type="entry name" value="ACOT13"/>
</dbReference>
<evidence type="ECO:0000256" key="3">
    <source>
        <dbReference type="ARBA" id="ARBA00004186"/>
    </source>
</evidence>
<dbReference type="Gene3D" id="3.10.129.10">
    <property type="entry name" value="Hotdog Thioesterase"/>
    <property type="match status" value="1"/>
</dbReference>
<evidence type="ECO:0000256" key="16">
    <source>
        <dbReference type="ARBA" id="ARBA00067273"/>
    </source>
</evidence>
<evidence type="ECO:0000256" key="11">
    <source>
        <dbReference type="ARBA" id="ARBA00023212"/>
    </source>
</evidence>
<reference evidence="20 21" key="1">
    <citation type="journal article" date="2022" name="Cell">
        <title>Repeat-based holocentromeres influence genome architecture and karyotype evolution.</title>
        <authorList>
            <person name="Hofstatter P.G."/>
            <person name="Thangavel G."/>
            <person name="Lux T."/>
            <person name="Neumann P."/>
            <person name="Vondrak T."/>
            <person name="Novak P."/>
            <person name="Zhang M."/>
            <person name="Costa L."/>
            <person name="Castellani M."/>
            <person name="Scott A."/>
            <person name="Toegelov H."/>
            <person name="Fuchs J."/>
            <person name="Mata-Sucre Y."/>
            <person name="Dias Y."/>
            <person name="Vanzela A.L.L."/>
            <person name="Huettel B."/>
            <person name="Almeida C.C.S."/>
            <person name="Simkova H."/>
            <person name="Souza G."/>
            <person name="Pedrosa-Harand A."/>
            <person name="Macas J."/>
            <person name="Mayer K.F.X."/>
            <person name="Houben A."/>
            <person name="Marques A."/>
        </authorList>
    </citation>
    <scope>NUCLEOTIDE SEQUENCE [LARGE SCALE GENOMIC DNA]</scope>
    <source>
        <strain evidence="20">RhyTen1mFocal</strain>
    </source>
</reference>
<dbReference type="GO" id="GO:0005819">
    <property type="term" value="C:spindle"/>
    <property type="evidence" value="ECO:0007669"/>
    <property type="project" value="UniProtKB-SubCell"/>
</dbReference>
<evidence type="ECO:0000256" key="15">
    <source>
        <dbReference type="ARBA" id="ARBA00064709"/>
    </source>
</evidence>
<keyword evidence="10" id="KW-0496">Mitochondrion</keyword>
<dbReference type="PANTHER" id="PTHR21660:SF8">
    <property type="entry name" value="OS02G0521700 PROTEIN"/>
    <property type="match status" value="1"/>
</dbReference>
<dbReference type="GO" id="GO:0006629">
    <property type="term" value="P:lipid metabolic process"/>
    <property type="evidence" value="ECO:0007669"/>
    <property type="project" value="UniProtKB-KW"/>
</dbReference>
<evidence type="ECO:0000256" key="18">
    <source>
        <dbReference type="ARBA" id="ARBA00083956"/>
    </source>
</evidence>
<dbReference type="InterPro" id="IPR029069">
    <property type="entry name" value="HotDog_dom_sf"/>
</dbReference>
<sequence length="159" mass="16801">MERAIQAVTVGEEEAKAVDGLPVRAHRPGQEASFYEGFALRGIHVDQIQPGFLSCSFTVPPRLTDVSGKMAAGAVVNLVDQVGAAVMTSEGHHKKPSVDISVVFLSPANLGDELEIKSKVLGNKGGLTGTHILLTNKTTGQVVAEGRHCLFGNLMKSKI</sequence>
<feature type="domain" description="Thioesterase" evidence="19">
    <location>
        <begin position="72"/>
        <end position="121"/>
    </location>
</feature>
<dbReference type="PANTHER" id="PTHR21660">
    <property type="entry name" value="THIOESTERASE SUPERFAMILY MEMBER-RELATED"/>
    <property type="match status" value="1"/>
</dbReference>
<evidence type="ECO:0000256" key="10">
    <source>
        <dbReference type="ARBA" id="ARBA00023128"/>
    </source>
</evidence>
<evidence type="ECO:0000256" key="17">
    <source>
        <dbReference type="ARBA" id="ARBA00081533"/>
    </source>
</evidence>
<gene>
    <name evidence="20" type="ORF">LUZ61_013196</name>
</gene>
<evidence type="ECO:0000256" key="8">
    <source>
        <dbReference type="ARBA" id="ARBA00022990"/>
    </source>
</evidence>
<dbReference type="EMBL" id="JAMRDG010000002">
    <property type="protein sequence ID" value="KAJ3684032.1"/>
    <property type="molecule type" value="Genomic_DNA"/>
</dbReference>
<keyword evidence="7" id="KW-0378">Hydrolase</keyword>
<dbReference type="Proteomes" id="UP001210211">
    <property type="component" value="Unassembled WGS sequence"/>
</dbReference>
<dbReference type="SUPFAM" id="SSF54637">
    <property type="entry name" value="Thioesterase/thiol ester dehydrase-isomerase"/>
    <property type="match status" value="1"/>
</dbReference>